<reference evidence="6" key="2">
    <citation type="submission" date="2021-08" db="EMBL/GenBank/DDBJ databases">
        <authorList>
            <person name="Tani A."/>
            <person name="Ola A."/>
            <person name="Ogura Y."/>
            <person name="Katsura K."/>
            <person name="Hayashi T."/>
        </authorList>
    </citation>
    <scope>NUCLEOTIDE SEQUENCE</scope>
    <source>
        <strain evidence="6">KCTC 52305</strain>
    </source>
</reference>
<evidence type="ECO:0000256" key="1">
    <source>
        <dbReference type="ARBA" id="ARBA00023015"/>
    </source>
</evidence>
<evidence type="ECO:0000256" key="4">
    <source>
        <dbReference type="SAM" id="MobiDB-lite"/>
    </source>
</evidence>
<dbReference type="InterPro" id="IPR009057">
    <property type="entry name" value="Homeodomain-like_sf"/>
</dbReference>
<evidence type="ECO:0000256" key="3">
    <source>
        <dbReference type="ARBA" id="ARBA00023163"/>
    </source>
</evidence>
<keyword evidence="7" id="KW-1185">Reference proteome</keyword>
<dbReference type="SUPFAM" id="SSF51182">
    <property type="entry name" value="RmlC-like cupins"/>
    <property type="match status" value="1"/>
</dbReference>
<dbReference type="PANTHER" id="PTHR11019:SF159">
    <property type="entry name" value="TRANSCRIPTIONAL REGULATOR-RELATED"/>
    <property type="match status" value="1"/>
</dbReference>
<dbReference type="Gene3D" id="1.10.10.60">
    <property type="entry name" value="Homeodomain-like"/>
    <property type="match status" value="1"/>
</dbReference>
<dbReference type="InterPro" id="IPR003313">
    <property type="entry name" value="AraC-bd"/>
</dbReference>
<evidence type="ECO:0000313" key="7">
    <source>
        <dbReference type="Proteomes" id="UP001055167"/>
    </source>
</evidence>
<gene>
    <name evidence="6" type="primary">rhaR_6</name>
    <name evidence="6" type="ORF">OPKNFCMD_5574</name>
</gene>
<evidence type="ECO:0000256" key="2">
    <source>
        <dbReference type="ARBA" id="ARBA00023125"/>
    </source>
</evidence>
<dbReference type="PANTHER" id="PTHR11019">
    <property type="entry name" value="HTH-TYPE TRANSCRIPTIONAL REGULATOR NIMR"/>
    <property type="match status" value="1"/>
</dbReference>
<dbReference type="SUPFAM" id="SSF46689">
    <property type="entry name" value="Homeodomain-like"/>
    <property type="match status" value="1"/>
</dbReference>
<reference evidence="6" key="1">
    <citation type="journal article" date="2021" name="Front. Microbiol.">
        <title>Comprehensive Comparative Genomics and Phenotyping of Methylobacterium Species.</title>
        <authorList>
            <person name="Alessa O."/>
            <person name="Ogura Y."/>
            <person name="Fujitani Y."/>
            <person name="Takami H."/>
            <person name="Hayashi T."/>
            <person name="Sahin N."/>
            <person name="Tani A."/>
        </authorList>
    </citation>
    <scope>NUCLEOTIDE SEQUENCE</scope>
    <source>
        <strain evidence="6">KCTC 52305</strain>
    </source>
</reference>
<dbReference type="EMBL" id="BPQH01000022">
    <property type="protein sequence ID" value="GJD52807.1"/>
    <property type="molecule type" value="Genomic_DNA"/>
</dbReference>
<protein>
    <submittedName>
        <fullName evidence="6">HTH-type transcriptional activator RhaR</fullName>
    </submittedName>
</protein>
<keyword evidence="2" id="KW-0238">DNA-binding</keyword>
<accession>A0ABQ4R7U3</accession>
<keyword evidence="1" id="KW-0805">Transcription regulation</keyword>
<dbReference type="InterPro" id="IPR018060">
    <property type="entry name" value="HTH_AraC"/>
</dbReference>
<keyword evidence="3" id="KW-0804">Transcription</keyword>
<dbReference type="Pfam" id="PF12833">
    <property type="entry name" value="HTH_18"/>
    <property type="match status" value="1"/>
</dbReference>
<dbReference type="InterPro" id="IPR011051">
    <property type="entry name" value="RmlC_Cupin_sf"/>
</dbReference>
<sequence>MTTSGQILSPSRQAAIRPYETAPRPLVGFAKDYAAGDATGLHAHPRAQLLYAVSGVMRIDTPRAAYMVPPSTALFLPAGAPHAVRMDGPVAMRALFLREDAATRVATRTAVITVSALLREVILAACAEPLHWDLGGRGHHLAELALDEIARAASLPLGLPMPRDPRLCRAVAALRARPDDPRGLDALAALSGASSRTLARLFRAETGLSFRQWRQQARMSEALSALTDGASPARAAAIAGFASQPAFGAAFRGLFGITPGQARQRGRPAAAAHISTRVPSSTTRVGGMRK</sequence>
<dbReference type="CDD" id="cd06124">
    <property type="entry name" value="cupin_NimR-like_N"/>
    <property type="match status" value="1"/>
</dbReference>
<feature type="region of interest" description="Disordered" evidence="4">
    <location>
        <begin position="267"/>
        <end position="290"/>
    </location>
</feature>
<dbReference type="PROSITE" id="PS01124">
    <property type="entry name" value="HTH_ARAC_FAMILY_2"/>
    <property type="match status" value="1"/>
</dbReference>
<organism evidence="6 7">
    <name type="scientific">Methylobacterium crusticola</name>
    <dbReference type="NCBI Taxonomy" id="1697972"/>
    <lineage>
        <taxon>Bacteria</taxon>
        <taxon>Pseudomonadati</taxon>
        <taxon>Pseudomonadota</taxon>
        <taxon>Alphaproteobacteria</taxon>
        <taxon>Hyphomicrobiales</taxon>
        <taxon>Methylobacteriaceae</taxon>
        <taxon>Methylobacterium</taxon>
    </lineage>
</organism>
<feature type="domain" description="HTH araC/xylS-type" evidence="5">
    <location>
        <begin position="168"/>
        <end position="265"/>
    </location>
</feature>
<dbReference type="InterPro" id="IPR014710">
    <property type="entry name" value="RmlC-like_jellyroll"/>
</dbReference>
<evidence type="ECO:0000313" key="6">
    <source>
        <dbReference type="EMBL" id="GJD52807.1"/>
    </source>
</evidence>
<name>A0ABQ4R7U3_9HYPH</name>
<dbReference type="Pfam" id="PF02311">
    <property type="entry name" value="AraC_binding"/>
    <property type="match status" value="1"/>
</dbReference>
<proteinExistence type="predicted"/>
<dbReference type="RefSeq" id="WP_128565815.1">
    <property type="nucleotide sequence ID" value="NZ_BPQH01000022.1"/>
</dbReference>
<comment type="caution">
    <text evidence="6">The sequence shown here is derived from an EMBL/GenBank/DDBJ whole genome shotgun (WGS) entry which is preliminary data.</text>
</comment>
<evidence type="ECO:0000259" key="5">
    <source>
        <dbReference type="PROSITE" id="PS01124"/>
    </source>
</evidence>
<dbReference type="Proteomes" id="UP001055167">
    <property type="component" value="Unassembled WGS sequence"/>
</dbReference>
<dbReference type="SMART" id="SM00342">
    <property type="entry name" value="HTH_ARAC"/>
    <property type="match status" value="1"/>
</dbReference>
<dbReference type="Gene3D" id="2.60.120.10">
    <property type="entry name" value="Jelly Rolls"/>
    <property type="match status" value="1"/>
</dbReference>